<dbReference type="GO" id="GO:0005544">
    <property type="term" value="F:calcium-dependent phospholipid binding"/>
    <property type="evidence" value="ECO:0007669"/>
    <property type="project" value="TreeGrafter"/>
</dbReference>
<evidence type="ECO:0000313" key="3">
    <source>
        <dbReference type="EMBL" id="CAB4045234.1"/>
    </source>
</evidence>
<comment type="caution">
    <text evidence="3">The sequence shown here is derived from an EMBL/GenBank/DDBJ whole genome shotgun (WGS) entry which is preliminary data.</text>
</comment>
<keyword evidence="1" id="KW-0378">Hydrolase</keyword>
<dbReference type="Pfam" id="PF01735">
    <property type="entry name" value="PLA2_B"/>
    <property type="match status" value="1"/>
</dbReference>
<evidence type="ECO:0000313" key="4">
    <source>
        <dbReference type="Proteomes" id="UP001152795"/>
    </source>
</evidence>
<dbReference type="OrthoDB" id="270970at2759"/>
<reference evidence="3" key="1">
    <citation type="submission" date="2020-04" db="EMBL/GenBank/DDBJ databases">
        <authorList>
            <person name="Alioto T."/>
            <person name="Alioto T."/>
            <person name="Gomez Garrido J."/>
        </authorList>
    </citation>
    <scope>NUCLEOTIDE SEQUENCE</scope>
    <source>
        <strain evidence="3">A484AB</strain>
    </source>
</reference>
<feature type="non-terminal residue" evidence="3">
    <location>
        <position position="1"/>
    </location>
</feature>
<evidence type="ECO:0000256" key="1">
    <source>
        <dbReference type="ARBA" id="ARBA00022801"/>
    </source>
</evidence>
<dbReference type="GO" id="GO:0005829">
    <property type="term" value="C:cytosol"/>
    <property type="evidence" value="ECO:0007669"/>
    <property type="project" value="TreeGrafter"/>
</dbReference>
<dbReference type="InterPro" id="IPR002642">
    <property type="entry name" value="LysoPLipase_cat_dom"/>
</dbReference>
<sequence length="129" mass="14206">MEKDKAPRNIDEVPVIGIMGSGGGFRAVCGLSGVFCALQESGVLDCSSYVTGLSGSSWYISTLYHNDDWPATLSCQDMADKLKKKFGTSIWSHLRVADFLIKMQEKANRGQLVRLVDFFGLFVGDYLLD</sequence>
<dbReference type="Proteomes" id="UP001152795">
    <property type="component" value="Unassembled WGS sequence"/>
</dbReference>
<keyword evidence="2" id="KW-0443">Lipid metabolism</keyword>
<protein>
    <submittedName>
        <fullName evidence="3">Cytosolic phospholipase A2-like</fullName>
    </submittedName>
</protein>
<dbReference type="AlphaFoldDB" id="A0A6S7KQP9"/>
<dbReference type="InterPro" id="IPR016035">
    <property type="entry name" value="Acyl_Trfase/lysoPLipase"/>
</dbReference>
<keyword evidence="4" id="KW-1185">Reference proteome</keyword>
<accession>A0A6S7KQP9</accession>
<dbReference type="GO" id="GO:0046475">
    <property type="term" value="P:glycerophospholipid catabolic process"/>
    <property type="evidence" value="ECO:0007669"/>
    <property type="project" value="TreeGrafter"/>
</dbReference>
<name>A0A6S7KQP9_PARCT</name>
<dbReference type="EMBL" id="CACRXK020038270">
    <property type="protein sequence ID" value="CAB4045234.1"/>
    <property type="molecule type" value="Genomic_DNA"/>
</dbReference>
<dbReference type="SUPFAM" id="SSF52151">
    <property type="entry name" value="FabD/lysophospholipase-like"/>
    <property type="match status" value="1"/>
</dbReference>
<organism evidence="3 4">
    <name type="scientific">Paramuricea clavata</name>
    <name type="common">Red gorgonian</name>
    <name type="synonym">Violescent sea-whip</name>
    <dbReference type="NCBI Taxonomy" id="317549"/>
    <lineage>
        <taxon>Eukaryota</taxon>
        <taxon>Metazoa</taxon>
        <taxon>Cnidaria</taxon>
        <taxon>Anthozoa</taxon>
        <taxon>Octocorallia</taxon>
        <taxon>Malacalcyonacea</taxon>
        <taxon>Plexauridae</taxon>
        <taxon>Paramuricea</taxon>
    </lineage>
</organism>
<gene>
    <name evidence="3" type="ORF">PACLA_8A088207</name>
</gene>
<dbReference type="GO" id="GO:0047498">
    <property type="term" value="F:calcium-dependent phospholipase A2 activity"/>
    <property type="evidence" value="ECO:0007669"/>
    <property type="project" value="TreeGrafter"/>
</dbReference>
<dbReference type="PANTHER" id="PTHR10728:SF40">
    <property type="entry name" value="PATATIN FAMILY PROTEIN"/>
    <property type="match status" value="1"/>
</dbReference>
<dbReference type="GO" id="GO:0005509">
    <property type="term" value="F:calcium ion binding"/>
    <property type="evidence" value="ECO:0007669"/>
    <property type="project" value="TreeGrafter"/>
</dbReference>
<evidence type="ECO:0000256" key="2">
    <source>
        <dbReference type="ARBA" id="ARBA00023098"/>
    </source>
</evidence>
<proteinExistence type="predicted"/>
<dbReference type="PANTHER" id="PTHR10728">
    <property type="entry name" value="CYTOSOLIC PHOSPHOLIPASE A2"/>
    <property type="match status" value="1"/>
</dbReference>
<dbReference type="Gene3D" id="3.40.1090.10">
    <property type="entry name" value="Cytosolic phospholipase A2 catalytic domain"/>
    <property type="match status" value="1"/>
</dbReference>
<dbReference type="PROSITE" id="PS51210">
    <property type="entry name" value="PLA2C"/>
    <property type="match status" value="1"/>
</dbReference>